<dbReference type="InterPro" id="IPR004099">
    <property type="entry name" value="Pyr_nucl-diS_OxRdtase_dimer"/>
</dbReference>
<evidence type="ECO:0000256" key="10">
    <source>
        <dbReference type="SAM" id="Phobius"/>
    </source>
</evidence>
<dbReference type="InterPro" id="IPR012999">
    <property type="entry name" value="Pyr_OxRdtase_I_AS"/>
</dbReference>
<dbReference type="PANTHER" id="PTHR43014:SF2">
    <property type="entry name" value="MERCURIC REDUCTASE"/>
    <property type="match status" value="1"/>
</dbReference>
<keyword evidence="8 9" id="KW-0676">Redox-active center</keyword>
<evidence type="ECO:0000256" key="3">
    <source>
        <dbReference type="ARBA" id="ARBA00022630"/>
    </source>
</evidence>
<evidence type="ECO:0000256" key="4">
    <source>
        <dbReference type="ARBA" id="ARBA00022827"/>
    </source>
</evidence>
<evidence type="ECO:0000313" key="14">
    <source>
        <dbReference type="Proteomes" id="UP000621898"/>
    </source>
</evidence>
<feature type="domain" description="FAD/NAD(P)-binding" evidence="12">
    <location>
        <begin position="38"/>
        <end position="351"/>
    </location>
</feature>
<dbReference type="Gene3D" id="3.30.390.30">
    <property type="match status" value="1"/>
</dbReference>
<comment type="caution">
    <text evidence="13">The sequence shown here is derived from an EMBL/GenBank/DDBJ whole genome shotgun (WGS) entry which is preliminary data.</text>
</comment>
<reference evidence="14" key="1">
    <citation type="journal article" date="2019" name="Int. J. Syst. Evol. Microbiol.">
        <title>The Global Catalogue of Microorganisms (GCM) 10K type strain sequencing project: providing services to taxonomists for standard genome sequencing and annotation.</title>
        <authorList>
            <consortium name="The Broad Institute Genomics Platform"/>
            <consortium name="The Broad Institute Genome Sequencing Center for Infectious Disease"/>
            <person name="Wu L."/>
            <person name="Ma J."/>
        </authorList>
    </citation>
    <scope>NUCLEOTIDE SEQUENCE [LARGE SCALE GENOMIC DNA]</scope>
    <source>
        <strain evidence="14">KCTC 22232</strain>
    </source>
</reference>
<gene>
    <name evidence="13" type="ORF">GCM10008098_25220</name>
</gene>
<dbReference type="Gene3D" id="3.50.50.60">
    <property type="entry name" value="FAD/NAD(P)-binding domain"/>
    <property type="match status" value="2"/>
</dbReference>
<dbReference type="PIRSF" id="PIRSF000350">
    <property type="entry name" value="Mercury_reductase_MerA"/>
    <property type="match status" value="1"/>
</dbReference>
<comment type="similarity">
    <text evidence="2 9">Belongs to the class-I pyridine nucleotide-disulfide oxidoreductase family.</text>
</comment>
<evidence type="ECO:0000259" key="11">
    <source>
        <dbReference type="Pfam" id="PF02852"/>
    </source>
</evidence>
<dbReference type="SUPFAM" id="SSF55424">
    <property type="entry name" value="FAD/NAD-linked reductases, dimerisation (C-terminal) domain"/>
    <property type="match status" value="1"/>
</dbReference>
<dbReference type="SUPFAM" id="SSF51905">
    <property type="entry name" value="FAD/NAD(P)-binding domain"/>
    <property type="match status" value="1"/>
</dbReference>
<evidence type="ECO:0000256" key="2">
    <source>
        <dbReference type="ARBA" id="ARBA00007532"/>
    </source>
</evidence>
<keyword evidence="4 9" id="KW-0274">FAD</keyword>
<dbReference type="InterPro" id="IPR001100">
    <property type="entry name" value="Pyr_nuc-diS_OxRdtase"/>
</dbReference>
<protein>
    <submittedName>
        <fullName evidence="13">Mercuric reductase</fullName>
    </submittedName>
</protein>
<evidence type="ECO:0000259" key="12">
    <source>
        <dbReference type="Pfam" id="PF07992"/>
    </source>
</evidence>
<sequence>MSPFDATVTTPKDTYEDKRLADVHPQAWVNPEPADRYALIIVGAGSAGIAAAELAIAMGVKVAMIERHLIGGTCLNTGCVPSKALIRTARLYAEMRDAARYGAKVPDHIEVDFAAVMERVRRIRSHLSGRSSVRRLAALGVDMFFGNVRFAGPDTLMVNEQKLCFAKAMIATGTRPHVPSIPGLREAGFLTNANVFNLTELPPRLLVIGGGPVGCELAQAFRHLGANVTIVQDKPLFLEREERDAAQILSDAFARDGLEVRLNTEVTAVRVENGRKLVDLISADYRSTIEVDAILTGVGRVPNVQGLDLEVAGVDYDAVNGIKVDDFLCTSNPRIYAAGDVCLEEQYTDTAAASARIVVHNALMRGRKRLSKLVIPWCTYTDPEISHVGMYVREANRQGIPIKTFTVPMHQVDRAVTDSEEIGFVKIHIRDGTDTILGATIVARHAGEMINEITLAMVAGIGLRTLAKVIHAYPTQAEAIREAAKAYVRTRVTQRLRARLQRWLARR</sequence>
<keyword evidence="14" id="KW-1185">Reference proteome</keyword>
<feature type="domain" description="Pyridine nucleotide-disulphide oxidoreductase dimerisation" evidence="11">
    <location>
        <begin position="375"/>
        <end position="484"/>
    </location>
</feature>
<dbReference type="RefSeq" id="WP_189441555.1">
    <property type="nucleotide sequence ID" value="NZ_BMXT01000002.1"/>
</dbReference>
<keyword evidence="6 9" id="KW-0560">Oxidoreductase</keyword>
<dbReference type="PANTHER" id="PTHR43014">
    <property type="entry name" value="MERCURIC REDUCTASE"/>
    <property type="match status" value="1"/>
</dbReference>
<dbReference type="InterPro" id="IPR023753">
    <property type="entry name" value="FAD/NAD-binding_dom"/>
</dbReference>
<proteinExistence type="inferred from homology"/>
<dbReference type="PROSITE" id="PS00076">
    <property type="entry name" value="PYRIDINE_REDOX_1"/>
    <property type="match status" value="1"/>
</dbReference>
<dbReference type="PRINTS" id="PR00368">
    <property type="entry name" value="FADPNR"/>
</dbReference>
<feature type="transmembrane region" description="Helical" evidence="10">
    <location>
        <begin position="37"/>
        <end position="60"/>
    </location>
</feature>
<dbReference type="NCBIfam" id="NF004991">
    <property type="entry name" value="PRK06370.1-3"/>
    <property type="match status" value="1"/>
</dbReference>
<evidence type="ECO:0000256" key="8">
    <source>
        <dbReference type="ARBA" id="ARBA00023284"/>
    </source>
</evidence>
<keyword evidence="3 9" id="KW-0285">Flavoprotein</keyword>
<organism evidence="13 14">
    <name type="scientific">Rhodanobacter panaciterrae</name>
    <dbReference type="NCBI Taxonomy" id="490572"/>
    <lineage>
        <taxon>Bacteria</taxon>
        <taxon>Pseudomonadati</taxon>
        <taxon>Pseudomonadota</taxon>
        <taxon>Gammaproteobacteria</taxon>
        <taxon>Lysobacterales</taxon>
        <taxon>Rhodanobacteraceae</taxon>
        <taxon>Rhodanobacter</taxon>
    </lineage>
</organism>
<evidence type="ECO:0000256" key="9">
    <source>
        <dbReference type="RuleBase" id="RU003691"/>
    </source>
</evidence>
<dbReference type="EMBL" id="BMXT01000002">
    <property type="protein sequence ID" value="GGY30655.1"/>
    <property type="molecule type" value="Genomic_DNA"/>
</dbReference>
<name>A0ABQ3A028_9GAMM</name>
<accession>A0ABQ3A028</accession>
<dbReference type="Pfam" id="PF02852">
    <property type="entry name" value="Pyr_redox_dim"/>
    <property type="match status" value="1"/>
</dbReference>
<dbReference type="InterPro" id="IPR036188">
    <property type="entry name" value="FAD/NAD-bd_sf"/>
</dbReference>
<dbReference type="InterPro" id="IPR016156">
    <property type="entry name" value="FAD/NAD-linked_Rdtase_dimer_sf"/>
</dbReference>
<dbReference type="PRINTS" id="PR00411">
    <property type="entry name" value="PNDRDTASEI"/>
</dbReference>
<evidence type="ECO:0000256" key="7">
    <source>
        <dbReference type="ARBA" id="ARBA00023157"/>
    </source>
</evidence>
<keyword evidence="10" id="KW-0812">Transmembrane</keyword>
<keyword evidence="7" id="KW-1015">Disulfide bond</keyword>
<keyword evidence="10" id="KW-1133">Transmembrane helix</keyword>
<comment type="cofactor">
    <cofactor evidence="1">
        <name>FAD</name>
        <dbReference type="ChEBI" id="CHEBI:57692"/>
    </cofactor>
</comment>
<evidence type="ECO:0000256" key="5">
    <source>
        <dbReference type="ARBA" id="ARBA00022857"/>
    </source>
</evidence>
<keyword evidence="5" id="KW-0521">NADP</keyword>
<evidence type="ECO:0000256" key="6">
    <source>
        <dbReference type="ARBA" id="ARBA00023002"/>
    </source>
</evidence>
<evidence type="ECO:0000256" key="1">
    <source>
        <dbReference type="ARBA" id="ARBA00001974"/>
    </source>
</evidence>
<dbReference type="Proteomes" id="UP000621898">
    <property type="component" value="Unassembled WGS sequence"/>
</dbReference>
<keyword evidence="10" id="KW-0472">Membrane</keyword>
<dbReference type="Pfam" id="PF07992">
    <property type="entry name" value="Pyr_redox_2"/>
    <property type="match status" value="1"/>
</dbReference>
<evidence type="ECO:0000313" key="13">
    <source>
        <dbReference type="EMBL" id="GGY30655.1"/>
    </source>
</evidence>